<dbReference type="EMBL" id="BMAV01014622">
    <property type="protein sequence ID" value="GFY63123.1"/>
    <property type="molecule type" value="Genomic_DNA"/>
</dbReference>
<reference evidence="2" key="1">
    <citation type="submission" date="2020-08" db="EMBL/GenBank/DDBJ databases">
        <title>Multicomponent nature underlies the extraordinary mechanical properties of spider dragline silk.</title>
        <authorList>
            <person name="Kono N."/>
            <person name="Nakamura H."/>
            <person name="Mori M."/>
            <person name="Yoshida Y."/>
            <person name="Ohtoshi R."/>
            <person name="Malay A.D."/>
            <person name="Moran D.A.P."/>
            <person name="Tomita M."/>
            <person name="Numata K."/>
            <person name="Arakawa K."/>
        </authorList>
    </citation>
    <scope>NUCLEOTIDE SEQUENCE</scope>
</reference>
<evidence type="ECO:0000313" key="2">
    <source>
        <dbReference type="EMBL" id="GFY63123.1"/>
    </source>
</evidence>
<dbReference type="AlphaFoldDB" id="A0A8X7CBD3"/>
<accession>A0A8X7CBD3</accession>
<comment type="caution">
    <text evidence="2">The sequence shown here is derived from an EMBL/GenBank/DDBJ whole genome shotgun (WGS) entry which is preliminary data.</text>
</comment>
<keyword evidence="3" id="KW-1185">Reference proteome</keyword>
<feature type="region of interest" description="Disordered" evidence="1">
    <location>
        <begin position="97"/>
        <end position="123"/>
    </location>
</feature>
<sequence>MVSSTATSSTILDEWQFCELYPCYFQDDNAGCHVGKTIMDWYGDNRKYCSFERRTDQKNNVSPRNKWSLKILENSCAISSTGILPLLNRFASGVFKERGGSTETNSDGVRISGGSPRSFSPEF</sequence>
<evidence type="ECO:0000313" key="3">
    <source>
        <dbReference type="Proteomes" id="UP000886998"/>
    </source>
</evidence>
<gene>
    <name evidence="2" type="ORF">TNIN_473321</name>
</gene>
<dbReference type="Proteomes" id="UP000886998">
    <property type="component" value="Unassembled WGS sequence"/>
</dbReference>
<organism evidence="2 3">
    <name type="scientific">Trichonephila inaurata madagascariensis</name>
    <dbReference type="NCBI Taxonomy" id="2747483"/>
    <lineage>
        <taxon>Eukaryota</taxon>
        <taxon>Metazoa</taxon>
        <taxon>Ecdysozoa</taxon>
        <taxon>Arthropoda</taxon>
        <taxon>Chelicerata</taxon>
        <taxon>Arachnida</taxon>
        <taxon>Araneae</taxon>
        <taxon>Araneomorphae</taxon>
        <taxon>Entelegynae</taxon>
        <taxon>Araneoidea</taxon>
        <taxon>Nephilidae</taxon>
        <taxon>Trichonephila</taxon>
        <taxon>Trichonephila inaurata</taxon>
    </lineage>
</organism>
<evidence type="ECO:0000256" key="1">
    <source>
        <dbReference type="SAM" id="MobiDB-lite"/>
    </source>
</evidence>
<proteinExistence type="predicted"/>
<dbReference type="OrthoDB" id="10468231at2759"/>
<protein>
    <submittedName>
        <fullName evidence="2">Uncharacterized protein</fullName>
    </submittedName>
</protein>
<name>A0A8X7CBD3_9ARAC</name>